<gene>
    <name evidence="1" type="ORF">C8D95_107170</name>
</gene>
<comment type="caution">
    <text evidence="1">The sequence shown here is derived from an EMBL/GenBank/DDBJ whole genome shotgun (WGS) entry which is preliminary data.</text>
</comment>
<proteinExistence type="predicted"/>
<dbReference type="Proteomes" id="UP000245390">
    <property type="component" value="Unassembled WGS sequence"/>
</dbReference>
<reference evidence="1 2" key="1">
    <citation type="submission" date="2018-05" db="EMBL/GenBank/DDBJ databases">
        <title>Genomic Encyclopedia of Type Strains, Phase IV (KMG-IV): sequencing the most valuable type-strain genomes for metagenomic binning, comparative biology and taxonomic classification.</title>
        <authorList>
            <person name="Goeker M."/>
        </authorList>
    </citation>
    <scope>NUCLEOTIDE SEQUENCE [LARGE SCALE GENOMIC DNA]</scope>
    <source>
        <strain evidence="1 2">DSM 103371</strain>
    </source>
</reference>
<protein>
    <submittedName>
        <fullName evidence="1">Uncharacterized protein</fullName>
    </submittedName>
</protein>
<name>A0A316G3I4_9RHOB</name>
<accession>A0A316G3I4</accession>
<sequence>MSPRNLFDTIMCVSRILRELEDAGMRVEVGDDFSTYRAHRTAQADRNPMYPMFDVASSYIDGSNGFWICGFDQSGKLIHTQAVRLLDLTGVSLGNHLDVHRHKYITPDTTPDPDLTFYSGPDALATITGRVCYHGEFWLPARGLGGPRSQGATTLLSRILFEIMVKSWAPDYAFALVPKQLAAKGAHLRYGYSHCEPGKWIGPDKQVTDEDHLIWMSAKDMTNALAREPQSLQYADQVSSIRASLSAIDSKG</sequence>
<dbReference type="AlphaFoldDB" id="A0A316G3I4"/>
<keyword evidence="2" id="KW-1185">Reference proteome</keyword>
<evidence type="ECO:0000313" key="2">
    <source>
        <dbReference type="Proteomes" id="UP000245390"/>
    </source>
</evidence>
<organism evidence="1 2">
    <name type="scientific">Silicimonas algicola</name>
    <dbReference type="NCBI Taxonomy" id="1826607"/>
    <lineage>
        <taxon>Bacteria</taxon>
        <taxon>Pseudomonadati</taxon>
        <taxon>Pseudomonadota</taxon>
        <taxon>Alphaproteobacteria</taxon>
        <taxon>Rhodobacterales</taxon>
        <taxon>Paracoccaceae</taxon>
    </lineage>
</organism>
<evidence type="ECO:0000313" key="1">
    <source>
        <dbReference type="EMBL" id="PWK55504.1"/>
    </source>
</evidence>
<dbReference type="EMBL" id="QGGV01000007">
    <property type="protein sequence ID" value="PWK55504.1"/>
    <property type="molecule type" value="Genomic_DNA"/>
</dbReference>
<dbReference type="RefSeq" id="WP_241239836.1">
    <property type="nucleotide sequence ID" value="NZ_CP034588.1"/>
</dbReference>